<comment type="caution">
    <text evidence="7">The sequence shown here is derived from an EMBL/GenBank/DDBJ whole genome shotgun (WGS) entry which is preliminary data.</text>
</comment>
<dbReference type="InterPro" id="IPR050418">
    <property type="entry name" value="D-iso_2-hydroxyacid_DH_PdxB"/>
</dbReference>
<sequence length="243" mass="27681">MSLKKMKNVKAICLQTTSFSWIDVAEAKKQDIPVMNLRGFSTEAVAEWAFMMTVNVARKLPLIIKDGWKQDFSKHQGVELKGKTAGIVGLGTIGTRIAEICNGLGMEVVYWSRKSKDERFSFTELDDLLKKADFIFPTLAQNNETTGLITDEMLKSMRRSAIFVSIVHKIYNHDLILQLVKEGKIYGYAFETEKEKMTDFEGNVWVGPELAWCTSESFRRNAEQWTEAIVKSVKNDYSTQVNK</sequence>
<accession>A0A2M7CQS6</accession>
<proteinExistence type="inferred from homology"/>
<dbReference type="Gene3D" id="3.40.50.720">
    <property type="entry name" value="NAD(P)-binding Rossmann-like Domain"/>
    <property type="match status" value="2"/>
</dbReference>
<evidence type="ECO:0000256" key="2">
    <source>
        <dbReference type="ARBA" id="ARBA00023002"/>
    </source>
</evidence>
<evidence type="ECO:0000259" key="5">
    <source>
        <dbReference type="Pfam" id="PF00389"/>
    </source>
</evidence>
<evidence type="ECO:0000313" key="8">
    <source>
        <dbReference type="Proteomes" id="UP000230595"/>
    </source>
</evidence>
<evidence type="ECO:0000256" key="3">
    <source>
        <dbReference type="ARBA" id="ARBA00023027"/>
    </source>
</evidence>
<feature type="domain" description="D-isomer specific 2-hydroxyacid dehydrogenase NAD-binding" evidence="6">
    <location>
        <begin position="51"/>
        <end position="193"/>
    </location>
</feature>
<comment type="similarity">
    <text evidence="1 4">Belongs to the D-isomer specific 2-hydroxyacid dehydrogenase family.</text>
</comment>
<dbReference type="InterPro" id="IPR006139">
    <property type="entry name" value="D-isomer_2_OHA_DH_cat_dom"/>
</dbReference>
<dbReference type="Pfam" id="PF02826">
    <property type="entry name" value="2-Hacid_dh_C"/>
    <property type="match status" value="1"/>
</dbReference>
<dbReference type="SUPFAM" id="SSF52283">
    <property type="entry name" value="Formate/glycerate dehydrogenase catalytic domain-like"/>
    <property type="match status" value="1"/>
</dbReference>
<protein>
    <recommendedName>
        <fullName evidence="9">D-isomer specific 2-hydroxyacid dehydrogenase NAD-binding domain-containing protein</fullName>
    </recommendedName>
</protein>
<dbReference type="PANTHER" id="PTHR43761">
    <property type="entry name" value="D-ISOMER SPECIFIC 2-HYDROXYACID DEHYDROGENASE FAMILY PROTEIN (AFU_ORTHOLOGUE AFUA_1G13630)"/>
    <property type="match status" value="1"/>
</dbReference>
<evidence type="ECO:0000256" key="4">
    <source>
        <dbReference type="RuleBase" id="RU003719"/>
    </source>
</evidence>
<organism evidence="7 8">
    <name type="scientific">Candidatus Wolfebacteria bacterium CG02_land_8_20_14_3_00_37_12</name>
    <dbReference type="NCBI Taxonomy" id="1975066"/>
    <lineage>
        <taxon>Bacteria</taxon>
        <taxon>Candidatus Wolfeibacteriota</taxon>
    </lineage>
</organism>
<reference evidence="8" key="1">
    <citation type="submission" date="2017-09" db="EMBL/GenBank/DDBJ databases">
        <title>Depth-based differentiation of microbial function through sediment-hosted aquifers and enrichment of novel symbionts in the deep terrestrial subsurface.</title>
        <authorList>
            <person name="Probst A.J."/>
            <person name="Ladd B."/>
            <person name="Jarett J.K."/>
            <person name="Geller-Mcgrath D.E."/>
            <person name="Sieber C.M.K."/>
            <person name="Emerson J.B."/>
            <person name="Anantharaman K."/>
            <person name="Thomas B.C."/>
            <person name="Malmstrom R."/>
            <person name="Stieglmeier M."/>
            <person name="Klingl A."/>
            <person name="Woyke T."/>
            <person name="Ryan C.M."/>
            <person name="Banfield J.F."/>
        </authorList>
    </citation>
    <scope>NUCLEOTIDE SEQUENCE [LARGE SCALE GENOMIC DNA]</scope>
</reference>
<dbReference type="InterPro" id="IPR006140">
    <property type="entry name" value="D-isomer_DH_NAD-bd"/>
</dbReference>
<dbReference type="Proteomes" id="UP000230595">
    <property type="component" value="Unassembled WGS sequence"/>
</dbReference>
<dbReference type="SUPFAM" id="SSF51735">
    <property type="entry name" value="NAD(P)-binding Rossmann-fold domains"/>
    <property type="match status" value="1"/>
</dbReference>
<dbReference type="PANTHER" id="PTHR43761:SF1">
    <property type="entry name" value="D-ISOMER SPECIFIC 2-HYDROXYACID DEHYDROGENASE CATALYTIC DOMAIN-CONTAINING PROTEIN-RELATED"/>
    <property type="match status" value="1"/>
</dbReference>
<keyword evidence="2 4" id="KW-0560">Oxidoreductase</keyword>
<feature type="domain" description="D-isomer specific 2-hydroxyacid dehydrogenase catalytic" evidence="5">
    <location>
        <begin position="3"/>
        <end position="236"/>
    </location>
</feature>
<evidence type="ECO:0000313" key="7">
    <source>
        <dbReference type="EMBL" id="PIV31992.1"/>
    </source>
</evidence>
<dbReference type="EMBL" id="PEUH01000004">
    <property type="protein sequence ID" value="PIV31992.1"/>
    <property type="molecule type" value="Genomic_DNA"/>
</dbReference>
<dbReference type="GO" id="GO:0016616">
    <property type="term" value="F:oxidoreductase activity, acting on the CH-OH group of donors, NAD or NADP as acceptor"/>
    <property type="evidence" value="ECO:0007669"/>
    <property type="project" value="InterPro"/>
</dbReference>
<keyword evidence="3" id="KW-0520">NAD</keyword>
<evidence type="ECO:0000259" key="6">
    <source>
        <dbReference type="Pfam" id="PF02826"/>
    </source>
</evidence>
<evidence type="ECO:0000256" key="1">
    <source>
        <dbReference type="ARBA" id="ARBA00005854"/>
    </source>
</evidence>
<evidence type="ECO:0008006" key="9">
    <source>
        <dbReference type="Google" id="ProtNLM"/>
    </source>
</evidence>
<gene>
    <name evidence="7" type="ORF">COS33_00150</name>
</gene>
<name>A0A2M7CQS6_9BACT</name>
<dbReference type="GO" id="GO:0051287">
    <property type="term" value="F:NAD binding"/>
    <property type="evidence" value="ECO:0007669"/>
    <property type="project" value="InterPro"/>
</dbReference>
<dbReference type="AlphaFoldDB" id="A0A2M7CQS6"/>
<dbReference type="InterPro" id="IPR036291">
    <property type="entry name" value="NAD(P)-bd_dom_sf"/>
</dbReference>
<dbReference type="Pfam" id="PF00389">
    <property type="entry name" value="2-Hacid_dh"/>
    <property type="match status" value="1"/>
</dbReference>